<accession>A0A370DN01</accession>
<dbReference type="PROSITE" id="PS50234">
    <property type="entry name" value="VWFA"/>
    <property type="match status" value="1"/>
</dbReference>
<organism evidence="3 4">
    <name type="scientific">endosymbiont of Galathealinum brachiosum</name>
    <dbReference type="NCBI Taxonomy" id="2200906"/>
    <lineage>
        <taxon>Bacteria</taxon>
        <taxon>Pseudomonadati</taxon>
        <taxon>Pseudomonadota</taxon>
        <taxon>Gammaproteobacteria</taxon>
        <taxon>sulfur-oxidizing symbionts</taxon>
    </lineage>
</organism>
<dbReference type="SUPFAM" id="SSF53300">
    <property type="entry name" value="vWA-like"/>
    <property type="match status" value="1"/>
</dbReference>
<feature type="compositionally biased region" description="Basic and acidic residues" evidence="1">
    <location>
        <begin position="441"/>
        <end position="451"/>
    </location>
</feature>
<feature type="domain" description="VWFA" evidence="2">
    <location>
        <begin position="564"/>
        <end position="752"/>
    </location>
</feature>
<name>A0A370DN01_9GAMM</name>
<comment type="caution">
    <text evidence="3">The sequence shown here is derived from an EMBL/GenBank/DDBJ whole genome shotgun (WGS) entry which is preliminary data.</text>
</comment>
<dbReference type="AlphaFoldDB" id="A0A370DN01"/>
<evidence type="ECO:0000313" key="4">
    <source>
        <dbReference type="Proteomes" id="UP000254266"/>
    </source>
</evidence>
<gene>
    <name evidence="3" type="ORF">DIZ80_01810</name>
</gene>
<keyword evidence="4" id="KW-1185">Reference proteome</keyword>
<evidence type="ECO:0000256" key="1">
    <source>
        <dbReference type="SAM" id="MobiDB-lite"/>
    </source>
</evidence>
<dbReference type="InterPro" id="IPR002035">
    <property type="entry name" value="VWF_A"/>
</dbReference>
<protein>
    <recommendedName>
        <fullName evidence="2">VWFA domain-containing protein</fullName>
    </recommendedName>
</protein>
<evidence type="ECO:0000313" key="3">
    <source>
        <dbReference type="EMBL" id="RDH85687.1"/>
    </source>
</evidence>
<dbReference type="InterPro" id="IPR036465">
    <property type="entry name" value="vWFA_dom_sf"/>
</dbReference>
<dbReference type="SMART" id="SM00327">
    <property type="entry name" value="VWA"/>
    <property type="match status" value="1"/>
</dbReference>
<dbReference type="Pfam" id="PF00092">
    <property type="entry name" value="VWA"/>
    <property type="match status" value="1"/>
</dbReference>
<dbReference type="EMBL" id="QFXC01000003">
    <property type="protein sequence ID" value="RDH85687.1"/>
    <property type="molecule type" value="Genomic_DNA"/>
</dbReference>
<reference evidence="3 4" key="1">
    <citation type="journal article" date="2018" name="ISME J.">
        <title>Endosymbiont genomes yield clues of tubeworm success.</title>
        <authorList>
            <person name="Li Y."/>
            <person name="Liles M.R."/>
            <person name="Halanych K.M."/>
        </authorList>
    </citation>
    <scope>NUCLEOTIDE SEQUENCE [LARGE SCALE GENOMIC DNA]</scope>
    <source>
        <strain evidence="3">A1464</strain>
    </source>
</reference>
<sequence>MTDIDIQKYRSKLKCNFEQIEECFDDYTNDALRNLSEDGVEKYFEGASRVCMIGRGWEPVSIYLEEMPGISNSLGESALELVSQSVWDMSRTPNGNSIPPFMQCLPEAARRLGSLEQMEHFLKIIFDFMESTTGSIHGHHTTFASPGLPELLKQSPYLLNQLSLEGLKNWVEYGARNYNNHPERQIDYFSLQSADSRAMLQRERHGTLFMDNQRQLDMYLRGMWEDESYFVPYSLGFDELRKPVPYYDNLGIRVPDVYDDFVSDLGAVSGLDRYRVTIAHIAAHRRWTDVLIADNFSPFQRIAIEHLEDSRVEYLMLKEYPGLRKYLLALHPKPVEGDCDTEKESCVRHRLAMLSRSILDEDHGYTNEHVLEFRKRFFDVVEKDGGTTKAMVDIGITFTTRTRLQSDQLPHIRFENTEVDYRDDNRHMWVFIEENDEAEDYENKQQKKSEELENEGLPPRHYPEWDYNTSSFKPDWVSLYESIHPSANSSDIDKILDKHAALAKLLKLILDKLKPQRFVRVRYQEEGSELDLDIAIRSLIDYKCGSQPDPRINMSHKHDGRDIAVMILLDLSASLNDKPDGSDQTILQLSQEAVSLLAWTIDQLGDKYAIAGFHSDTRHNVRYYHLKGYSEKFDDTVKGRLAAMDAGYSTRMGAAIRHAGHYLEAQTAEKKLMLILTDGEPADIDVEDSKYLITDTKKAVDELSSRGMNSYCISLDRKADDYIQDIFGVGGYTIIDHVEKLPEKLPLLFASLTS</sequence>
<dbReference type="Gene3D" id="3.40.50.410">
    <property type="entry name" value="von Willebrand factor, type A domain"/>
    <property type="match status" value="1"/>
</dbReference>
<dbReference type="PANTHER" id="PTHR41248">
    <property type="entry name" value="NORD PROTEIN"/>
    <property type="match status" value="1"/>
</dbReference>
<dbReference type="Proteomes" id="UP000254266">
    <property type="component" value="Unassembled WGS sequence"/>
</dbReference>
<evidence type="ECO:0000259" key="2">
    <source>
        <dbReference type="PROSITE" id="PS50234"/>
    </source>
</evidence>
<dbReference type="InterPro" id="IPR051928">
    <property type="entry name" value="NorD/CobT"/>
</dbReference>
<dbReference type="PANTHER" id="PTHR41248:SF1">
    <property type="entry name" value="NORD PROTEIN"/>
    <property type="match status" value="1"/>
</dbReference>
<proteinExistence type="predicted"/>
<dbReference type="CDD" id="cd01454">
    <property type="entry name" value="vWA_norD_type"/>
    <property type="match status" value="1"/>
</dbReference>
<feature type="region of interest" description="Disordered" evidence="1">
    <location>
        <begin position="440"/>
        <end position="461"/>
    </location>
</feature>